<dbReference type="Proteomes" id="UP000692954">
    <property type="component" value="Unassembled WGS sequence"/>
</dbReference>
<name>A0A8S1N3I4_9CILI</name>
<dbReference type="EMBL" id="CAJJDN010000046">
    <property type="protein sequence ID" value="CAD8084246.1"/>
    <property type="molecule type" value="Genomic_DNA"/>
</dbReference>
<evidence type="ECO:0000313" key="4">
    <source>
        <dbReference type="Proteomes" id="UP000692954"/>
    </source>
</evidence>
<dbReference type="InterPro" id="IPR000795">
    <property type="entry name" value="T_Tr_GTP-bd_dom"/>
</dbReference>
<protein>
    <recommendedName>
        <fullName evidence="2">Tr-type G domain-containing protein</fullName>
    </recommendedName>
</protein>
<accession>A0A8S1N3I4</accession>
<feature type="region of interest" description="Disordered" evidence="1">
    <location>
        <begin position="1"/>
        <end position="27"/>
    </location>
</feature>
<comment type="caution">
    <text evidence="3">The sequence shown here is derived from an EMBL/GenBank/DDBJ whole genome shotgun (WGS) entry which is preliminary data.</text>
</comment>
<reference evidence="3" key="1">
    <citation type="submission" date="2021-01" db="EMBL/GenBank/DDBJ databases">
        <authorList>
            <consortium name="Genoscope - CEA"/>
            <person name="William W."/>
        </authorList>
    </citation>
    <scope>NUCLEOTIDE SEQUENCE</scope>
</reference>
<evidence type="ECO:0000259" key="2">
    <source>
        <dbReference type="Pfam" id="PF00009"/>
    </source>
</evidence>
<proteinExistence type="predicted"/>
<feature type="domain" description="Tr-type G" evidence="2">
    <location>
        <begin position="138"/>
        <end position="219"/>
    </location>
</feature>
<dbReference type="PANTHER" id="PTHR32046:SF11">
    <property type="entry name" value="IMMUNE-ASSOCIATED NUCLEOTIDE-BINDING PROTEIN 10-LIKE"/>
    <property type="match status" value="1"/>
</dbReference>
<evidence type="ECO:0000256" key="1">
    <source>
        <dbReference type="SAM" id="MobiDB-lite"/>
    </source>
</evidence>
<dbReference type="GO" id="GO:0003924">
    <property type="term" value="F:GTPase activity"/>
    <property type="evidence" value="ECO:0007669"/>
    <property type="project" value="InterPro"/>
</dbReference>
<dbReference type="Pfam" id="PF00009">
    <property type="entry name" value="GTP_EFTU"/>
    <property type="match status" value="1"/>
</dbReference>
<dbReference type="GO" id="GO:0005525">
    <property type="term" value="F:GTP binding"/>
    <property type="evidence" value="ECO:0007669"/>
    <property type="project" value="InterPro"/>
</dbReference>
<feature type="compositionally biased region" description="Low complexity" evidence="1">
    <location>
        <begin position="1"/>
        <end position="19"/>
    </location>
</feature>
<gene>
    <name evidence="3" type="ORF">PSON_ATCC_30995.1.T0460151</name>
</gene>
<evidence type="ECO:0000313" key="3">
    <source>
        <dbReference type="EMBL" id="CAD8084246.1"/>
    </source>
</evidence>
<organism evidence="3 4">
    <name type="scientific">Paramecium sonneborni</name>
    <dbReference type="NCBI Taxonomy" id="65129"/>
    <lineage>
        <taxon>Eukaryota</taxon>
        <taxon>Sar</taxon>
        <taxon>Alveolata</taxon>
        <taxon>Ciliophora</taxon>
        <taxon>Intramacronucleata</taxon>
        <taxon>Oligohymenophorea</taxon>
        <taxon>Peniculida</taxon>
        <taxon>Parameciidae</taxon>
        <taxon>Paramecium</taxon>
    </lineage>
</organism>
<dbReference type="PANTHER" id="PTHR32046">
    <property type="entry name" value="G DOMAIN-CONTAINING PROTEIN"/>
    <property type="match status" value="1"/>
</dbReference>
<keyword evidence="4" id="KW-1185">Reference proteome</keyword>
<dbReference type="AlphaFoldDB" id="A0A8S1N3I4"/>
<dbReference type="OrthoDB" id="302956at2759"/>
<sequence>MGNRPQQLPQQVQKQSVPQTEEQKTNKPVVVTTVMEKKKQEDNLETEFFKFLVDKSRKDKWKKYFEIQKIFNMEDLLSSYQMNKETKTGKRLNEAEIQILNNYLLRQQRADDVKINIKEIQDLKIFKQPEPSDQFYLQIRNILIIGITGQGKSTFINSFVTAIEKEFKPREKKQFELDYFQIIKIKDSQAQSDTNQVSSYKFTYKNCLLNLIDTPGLADTQGPQKDQERITQISEYIRDELYNKNQKLHAVLFVSQSSTQYEIIEGNPSLLQLSMLSILKLFGKQMCQFTKHCLTFSDFTATSTQNFESQDSIFYSIREEQILIKQKKKNQLQTNIIHETAIQNESENIFNSNNLQEEEIANQKKEEFYYQFQNSVFRAEKQGFIENIHFKKNFQNYQNLFEFICDPNNEGFSLDETTNVIQERATIKYKLQDLQGQLLIFLKIIKSIDENTRKLQIYQNKAEDTKGYETKLFLTEWEKKPIFKHGRKAYSTNCMECSKTCCLACESQKLQDCVQLIDKWVETKYIKYCECGHSIDFHSQQEFSYQPKQVIKTEVNEELKSEHSNAQKSKEMIDGLLKEQKEKRKAINKEILNVLKIMKDCLTQLLSSALYKLDILDVEAIDFVLKFYPEYKNVLQEFKDKQELLITSETRQQIKKDRLLASKTLQSIQTQQFQSKQLRRS</sequence>